<evidence type="ECO:0000313" key="2">
    <source>
        <dbReference type="Proteomes" id="UP000344274"/>
    </source>
</evidence>
<accession>A0A5E6XKR1</accession>
<name>A0A5E6XKR1_PSEFL</name>
<dbReference type="AlphaFoldDB" id="A0A5E6XKR1"/>
<dbReference type="Proteomes" id="UP000344274">
    <property type="component" value="Unassembled WGS sequence"/>
</dbReference>
<organism evidence="1 2">
    <name type="scientific">Pseudomonas fluorescens</name>
    <dbReference type="NCBI Taxonomy" id="294"/>
    <lineage>
        <taxon>Bacteria</taxon>
        <taxon>Pseudomonadati</taxon>
        <taxon>Pseudomonadota</taxon>
        <taxon>Gammaproteobacteria</taxon>
        <taxon>Pseudomonadales</taxon>
        <taxon>Pseudomonadaceae</taxon>
        <taxon>Pseudomonas</taxon>
    </lineage>
</organism>
<dbReference type="AntiFam" id="ANF00133">
    <property type="entry name" value="Shadow ORF (opposite mccA)"/>
</dbReference>
<proteinExistence type="predicted"/>
<gene>
    <name evidence="1" type="ORF">PS673_05362</name>
</gene>
<dbReference type="EMBL" id="CABVHB010000074">
    <property type="protein sequence ID" value="VVN40601.1"/>
    <property type="molecule type" value="Genomic_DNA"/>
</dbReference>
<sequence>MTADDHVILGERQLVAGGDAEHLLDDVDAGDHFRNRVLYLDTSVHLDEVEAAVFVQELESACATVADIDASPDAACEYFLTCVFVDTRCRRFFKNLLVTTLQRAVAVAQMDGLALAIGKDLDFHVTWVGQEFFQIDHRVAERRACFGAGQFRRGNQVFFLVHNAHAATTAAASGLDDHRVTDFATNAQSGFFVFRQRAVRTRNSRYAGSDHGVLGRYLVAHQANGFGFRANERKAGFLDLLGEVGVFRKEAVARVNGGGASHFGRGNDCRNVQVGVGGRCRTDADGFVCQAQVHQFLVSLGVNGDGLDAHLFAGAQDPQGDLTAVGDQNFFQLRSHQRLSAVQTMVNSGWSYSTGWPSSTRMDSITPLVSASMWFIIFMASTMHRVSPFFTVWPTSTKDGEVGEDLR</sequence>
<protein>
    <submittedName>
        <fullName evidence="1">Uncharacterized protein</fullName>
    </submittedName>
</protein>
<evidence type="ECO:0000313" key="1">
    <source>
        <dbReference type="EMBL" id="VVN40601.1"/>
    </source>
</evidence>
<reference evidence="1 2" key="1">
    <citation type="submission" date="2019-09" db="EMBL/GenBank/DDBJ databases">
        <authorList>
            <person name="Chandra G."/>
            <person name="Truman W A."/>
        </authorList>
    </citation>
    <scope>NUCLEOTIDE SEQUENCE [LARGE SCALE GENOMIC DNA]</scope>
    <source>
        <strain evidence="1">PS673</strain>
    </source>
</reference>